<feature type="region of interest" description="Disordered" evidence="1">
    <location>
        <begin position="138"/>
        <end position="161"/>
    </location>
</feature>
<feature type="compositionally biased region" description="Polar residues" evidence="1">
    <location>
        <begin position="31"/>
        <end position="46"/>
    </location>
</feature>
<accession>A0AAN7SEQ2</accession>
<protein>
    <recommendedName>
        <fullName evidence="2">R3H-associated N-terminal domain-containing protein</fullName>
    </recommendedName>
</protein>
<evidence type="ECO:0000313" key="4">
    <source>
        <dbReference type="Proteomes" id="UP001309876"/>
    </source>
</evidence>
<feature type="compositionally biased region" description="Polar residues" evidence="1">
    <location>
        <begin position="8"/>
        <end position="21"/>
    </location>
</feature>
<name>A0AAN7SEQ2_9EURO</name>
<dbReference type="InterPro" id="IPR025952">
    <property type="entry name" value="R3H-assoc_dom"/>
</dbReference>
<evidence type="ECO:0000259" key="2">
    <source>
        <dbReference type="Pfam" id="PF13902"/>
    </source>
</evidence>
<feature type="region of interest" description="Disordered" evidence="1">
    <location>
        <begin position="1"/>
        <end position="46"/>
    </location>
</feature>
<feature type="domain" description="R3H-associated N-terminal" evidence="2">
    <location>
        <begin position="62"/>
        <end position="180"/>
    </location>
</feature>
<sequence>MASHIVPTMQSPQTANETLSEQPVLGALNTPAISSTSPKPTRGTSVKLSVPLDTKPTTTTTRKILRRDSLDRREALLKGKEGSRQRRRWENDRLLNNPHAEPPLPQDWEIRPTYPVRRVPYFLAPLWDAAEFQRAIESHQKGRRNTRSSKRKQNAGIPGMSPFEEDAILISRDVRQRLKHARSAKGLLMDLEEDVRSFLVKWNEREIRLREEGLHDAPLSHTLPVRTKPKPVGNYSSALVTDNEEEVEDEEIVFVGRAGAITSDSPTRKRREEEENLLSEKLVCEGLESDKGAAFSRWLAHCIGRYYGLRTWSVTTSTNVAESFEDLGPQSNVDTLMGERVRQAYVGVDSRVRAWMGQGWETGRQFELPRPLWTTV</sequence>
<keyword evidence="4" id="KW-1185">Reference proteome</keyword>
<feature type="compositionally biased region" description="Basic and acidic residues" evidence="1">
    <location>
        <begin position="75"/>
        <end position="93"/>
    </location>
</feature>
<evidence type="ECO:0000256" key="1">
    <source>
        <dbReference type="SAM" id="MobiDB-lite"/>
    </source>
</evidence>
<feature type="compositionally biased region" description="Basic residues" evidence="1">
    <location>
        <begin position="141"/>
        <end position="153"/>
    </location>
</feature>
<reference evidence="3 4" key="1">
    <citation type="submission" date="2023-08" db="EMBL/GenBank/DDBJ databases">
        <title>Black Yeasts Isolated from many extreme environments.</title>
        <authorList>
            <person name="Coleine C."/>
            <person name="Stajich J.E."/>
            <person name="Selbmann L."/>
        </authorList>
    </citation>
    <scope>NUCLEOTIDE SEQUENCE [LARGE SCALE GENOMIC DNA]</scope>
    <source>
        <strain evidence="3 4">CCFEE 5910</strain>
    </source>
</reference>
<dbReference type="AlphaFoldDB" id="A0AAN7SEQ2"/>
<evidence type="ECO:0000313" key="3">
    <source>
        <dbReference type="EMBL" id="KAK5080577.1"/>
    </source>
</evidence>
<gene>
    <name evidence="3" type="ORF">LTR05_008520</name>
</gene>
<comment type="caution">
    <text evidence="3">The sequence shown here is derived from an EMBL/GenBank/DDBJ whole genome shotgun (WGS) entry which is preliminary data.</text>
</comment>
<dbReference type="Proteomes" id="UP001309876">
    <property type="component" value="Unassembled WGS sequence"/>
</dbReference>
<organism evidence="3 4">
    <name type="scientific">Lithohypha guttulata</name>
    <dbReference type="NCBI Taxonomy" id="1690604"/>
    <lineage>
        <taxon>Eukaryota</taxon>
        <taxon>Fungi</taxon>
        <taxon>Dikarya</taxon>
        <taxon>Ascomycota</taxon>
        <taxon>Pezizomycotina</taxon>
        <taxon>Eurotiomycetes</taxon>
        <taxon>Chaetothyriomycetidae</taxon>
        <taxon>Chaetothyriales</taxon>
        <taxon>Trichomeriaceae</taxon>
        <taxon>Lithohypha</taxon>
    </lineage>
</organism>
<proteinExistence type="predicted"/>
<dbReference type="Pfam" id="PF13902">
    <property type="entry name" value="R3H-assoc"/>
    <property type="match status" value="1"/>
</dbReference>
<dbReference type="EMBL" id="JAVRRJ010000013">
    <property type="protein sequence ID" value="KAK5080577.1"/>
    <property type="molecule type" value="Genomic_DNA"/>
</dbReference>
<feature type="region of interest" description="Disordered" evidence="1">
    <location>
        <begin position="75"/>
        <end position="101"/>
    </location>
</feature>